<proteinExistence type="predicted"/>
<dbReference type="Gene3D" id="3.20.20.20">
    <property type="entry name" value="Dihydropteroate synthase-like"/>
    <property type="match status" value="1"/>
</dbReference>
<dbReference type="PANTHER" id="PTHR36214:SF5">
    <property type="entry name" value="ACETYL-COA DECARBONYLASE_SYNTHASE COMPLEX SUBUNIT DELTA"/>
    <property type="match status" value="1"/>
</dbReference>
<organism evidence="2 3">
    <name type="scientific">Psychracetigena formicireducens</name>
    <dbReference type="NCBI Taxonomy" id="2986056"/>
    <lineage>
        <taxon>Bacteria</taxon>
        <taxon>Bacillati</taxon>
        <taxon>Candidatus Lithacetigenota</taxon>
        <taxon>Candidatus Psychracetigena</taxon>
    </lineage>
</organism>
<dbReference type="InterPro" id="IPR051069">
    <property type="entry name" value="ACDS_complex_subunit"/>
</dbReference>
<dbReference type="EMBL" id="QLTW01000039">
    <property type="protein sequence ID" value="MBT9145007.1"/>
    <property type="molecule type" value="Genomic_DNA"/>
</dbReference>
<dbReference type="InterPro" id="IPR016041">
    <property type="entry name" value="Ac-CoA_synth_d_su_TIM-brl"/>
</dbReference>
<reference evidence="2 3" key="1">
    <citation type="journal article" date="2021" name="bioRxiv">
        <title>Unique metabolic strategies in Hadean analogues reveal hints for primordial physiology.</title>
        <authorList>
            <person name="Nobu M.K."/>
            <person name="Nakai R."/>
            <person name="Tamazawa S."/>
            <person name="Mori H."/>
            <person name="Toyoda A."/>
            <person name="Ijiri A."/>
            <person name="Suzuki S."/>
            <person name="Kurokawa K."/>
            <person name="Kamagata Y."/>
            <person name="Tamaki H."/>
        </authorList>
    </citation>
    <scope>NUCLEOTIDE SEQUENCE [LARGE SCALE GENOMIC DNA]</scope>
    <source>
        <strain evidence="2">BS525</strain>
    </source>
</reference>
<feature type="domain" description="CO dehydrogenase/acetyl-CoA synthase delta subunit TIM barrel" evidence="1">
    <location>
        <begin position="16"/>
        <end position="285"/>
    </location>
</feature>
<evidence type="ECO:0000259" key="1">
    <source>
        <dbReference type="Pfam" id="PF03599"/>
    </source>
</evidence>
<evidence type="ECO:0000313" key="3">
    <source>
        <dbReference type="Proteomes" id="UP000811545"/>
    </source>
</evidence>
<dbReference type="Proteomes" id="UP000811545">
    <property type="component" value="Unassembled WGS sequence"/>
</dbReference>
<dbReference type="Pfam" id="PF03599">
    <property type="entry name" value="CdhD"/>
    <property type="match status" value="1"/>
</dbReference>
<dbReference type="InterPro" id="IPR011005">
    <property type="entry name" value="Dihydropteroate_synth-like_sf"/>
</dbReference>
<dbReference type="SUPFAM" id="SSF51717">
    <property type="entry name" value="Dihydropteroate synthetase-like"/>
    <property type="match status" value="1"/>
</dbReference>
<dbReference type="PANTHER" id="PTHR36214">
    <property type="match status" value="1"/>
</dbReference>
<evidence type="ECO:0000313" key="2">
    <source>
        <dbReference type="EMBL" id="MBT9145007.1"/>
    </source>
</evidence>
<dbReference type="NCBIfam" id="NF003376">
    <property type="entry name" value="PRK04452.1-2"/>
    <property type="match status" value="1"/>
</dbReference>
<sequence>MKFNDFLDTYKGDIKEVIIGKEGKSVVIGGENTLPFHYFEGSIPHKPLLALEVWDTIPANWSPHLLSVYQDVLQCPVAWAKKCLNTYNADLVSLYLSSADEENANPTTIAENVKKIAEALPVPLVVYGLGDKDRDVPVLKEVARVCAGEGMLLGPVLKDNYEEIGKAALEYGHSIIAQTPIDINLSKELNVKLSKFFPRERIVIDPLSSALGYGLDYSFSIMERVKQVGVIHGDELMKMPIIGNVGRDSWKTKEAKESKEQGIMWEALTALTLALAGANLLILSHPESMHLVRKTIG</sequence>
<protein>
    <submittedName>
        <fullName evidence="2">Corrinoid/iron-sulfur protein small subunit</fullName>
    </submittedName>
</protein>
<name>A0A9E2BGC9_PSYF1</name>
<gene>
    <name evidence="2" type="primary">acsD</name>
    <name evidence="2" type="ORF">DDT42_00871</name>
</gene>
<comment type="caution">
    <text evidence="2">The sequence shown here is derived from an EMBL/GenBank/DDBJ whole genome shotgun (WGS) entry which is preliminary data.</text>
</comment>
<dbReference type="AlphaFoldDB" id="A0A9E2BGC9"/>
<accession>A0A9E2BGC9</accession>